<sequence>MPLFRSSIQPFLSCFVLLLTVTGCSTISKFDQYSYTQATSLKVDVLNVMGQATEPYTTHRTDVLRVQTAIDKMYEYEKNRPNNGVTEKMWGVVRDSTGHLFGGFIKRWQKENTLDATFIKESKLLVSQSFDQISQLESGKIKPTSSANN</sequence>
<proteinExistence type="predicted"/>
<gene>
    <name evidence="1" type="ORF">ACFQ4C_07640</name>
</gene>
<evidence type="ECO:0000313" key="1">
    <source>
        <dbReference type="EMBL" id="MFD1140975.1"/>
    </source>
</evidence>
<dbReference type="PROSITE" id="PS51257">
    <property type="entry name" value="PROKAR_LIPOPROTEIN"/>
    <property type="match status" value="1"/>
</dbReference>
<accession>A0ABW3QKW9</accession>
<comment type="caution">
    <text evidence="1">The sequence shown here is derived from an EMBL/GenBank/DDBJ whole genome shotgun (WGS) entry which is preliminary data.</text>
</comment>
<name>A0ABW3QKW9_9BACT</name>
<organism evidence="1 2">
    <name type="scientific">Larkinella insperata</name>
    <dbReference type="NCBI Taxonomy" id="332158"/>
    <lineage>
        <taxon>Bacteria</taxon>
        <taxon>Pseudomonadati</taxon>
        <taxon>Bacteroidota</taxon>
        <taxon>Cytophagia</taxon>
        <taxon>Cytophagales</taxon>
        <taxon>Spirosomataceae</taxon>
        <taxon>Larkinella</taxon>
    </lineage>
</organism>
<dbReference type="EMBL" id="JBHTLP010000004">
    <property type="protein sequence ID" value="MFD1140975.1"/>
    <property type="molecule type" value="Genomic_DNA"/>
</dbReference>
<dbReference type="Proteomes" id="UP001597116">
    <property type="component" value="Unassembled WGS sequence"/>
</dbReference>
<evidence type="ECO:0000313" key="2">
    <source>
        <dbReference type="Proteomes" id="UP001597116"/>
    </source>
</evidence>
<reference evidence="2" key="1">
    <citation type="journal article" date="2019" name="Int. J. Syst. Evol. Microbiol.">
        <title>The Global Catalogue of Microorganisms (GCM) 10K type strain sequencing project: providing services to taxonomists for standard genome sequencing and annotation.</title>
        <authorList>
            <consortium name="The Broad Institute Genomics Platform"/>
            <consortium name="The Broad Institute Genome Sequencing Center for Infectious Disease"/>
            <person name="Wu L."/>
            <person name="Ma J."/>
        </authorList>
    </citation>
    <scope>NUCLEOTIDE SEQUENCE [LARGE SCALE GENOMIC DNA]</scope>
    <source>
        <strain evidence="2">CCUG 55608</strain>
    </source>
</reference>
<keyword evidence="2" id="KW-1185">Reference proteome</keyword>
<protein>
    <submittedName>
        <fullName evidence="1">Uncharacterized protein</fullName>
    </submittedName>
</protein>
<dbReference type="RefSeq" id="WP_379884090.1">
    <property type="nucleotide sequence ID" value="NZ_JBHTLP010000004.1"/>
</dbReference>